<gene>
    <name evidence="2" type="ORF">KSX_01300</name>
</gene>
<protein>
    <recommendedName>
        <fullName evidence="4">TelA-like protein</fullName>
    </recommendedName>
</protein>
<sequence>MTVAEQEPIPSFKVSFPMVPGAGSTVQVPPTPKSEADPFMSQYAQSQQSRQQLVCKDLLDPQSYEQAQQYAKQLYPQMIANTQIMMAFGSDSVEGMNTLINRLLKEVEPVNIPELTQIMRGLNNEMRKIRQKYDVSNDKTREKLEKWANGVGGFFGRMKSLIQALMEDAMKLEEQIDRVKKELAGSEHQIIRNVGYYDQLYRRNEEEIQKVIAAIAVMEIVRDLAVEEGQSITVASSVEHQKEERKRNLAQFARNMEIKIAEYKNRLFVGWTTSPQVTNMRDLDVSLAQKLDLLMNLTIPVMLGTILQWRMMIQSMQAAQLEQLVASSANEWLTAYSQAGDQIVPLVAQAVETPTLTPATISAMAAAVERQSQAIVEAYEQGKVQRAENDDAMMKAREIISAATNEVSTRLIESQSKVVDALVRKAETPALPPPTQL</sequence>
<name>A0A8J3MMT0_9CHLR</name>
<accession>A0A8J3MMT0</accession>
<dbReference type="Pfam" id="PF05816">
    <property type="entry name" value="TelA"/>
    <property type="match status" value="1"/>
</dbReference>
<keyword evidence="1" id="KW-0175">Coiled coil</keyword>
<feature type="coiled-coil region" evidence="1">
    <location>
        <begin position="112"/>
        <end position="189"/>
    </location>
</feature>
<dbReference type="InterPro" id="IPR008863">
    <property type="entry name" value="Toxic_anion-R_TelA"/>
</dbReference>
<evidence type="ECO:0008006" key="4">
    <source>
        <dbReference type="Google" id="ProtNLM"/>
    </source>
</evidence>
<reference evidence="2" key="1">
    <citation type="submission" date="2020-10" db="EMBL/GenBank/DDBJ databases">
        <title>Taxonomic study of unclassified bacteria belonging to the class Ktedonobacteria.</title>
        <authorList>
            <person name="Yabe S."/>
            <person name="Wang C.M."/>
            <person name="Zheng Y."/>
            <person name="Sakai Y."/>
            <person name="Cavaletti L."/>
            <person name="Monciardini P."/>
            <person name="Donadio S."/>
        </authorList>
    </citation>
    <scope>NUCLEOTIDE SEQUENCE</scope>
    <source>
        <strain evidence="2">SOSP1-1</strain>
    </source>
</reference>
<dbReference type="EMBL" id="BNJF01000001">
    <property type="protein sequence ID" value="GHO41967.1"/>
    <property type="molecule type" value="Genomic_DNA"/>
</dbReference>
<keyword evidence="3" id="KW-1185">Reference proteome</keyword>
<dbReference type="AlphaFoldDB" id="A0A8J3MMT0"/>
<evidence type="ECO:0000313" key="2">
    <source>
        <dbReference type="EMBL" id="GHO41967.1"/>
    </source>
</evidence>
<comment type="caution">
    <text evidence="2">The sequence shown here is derived from an EMBL/GenBank/DDBJ whole genome shotgun (WGS) entry which is preliminary data.</text>
</comment>
<evidence type="ECO:0000313" key="3">
    <source>
        <dbReference type="Proteomes" id="UP000612362"/>
    </source>
</evidence>
<organism evidence="2 3">
    <name type="scientific">Ktedonospora formicarum</name>
    <dbReference type="NCBI Taxonomy" id="2778364"/>
    <lineage>
        <taxon>Bacteria</taxon>
        <taxon>Bacillati</taxon>
        <taxon>Chloroflexota</taxon>
        <taxon>Ktedonobacteria</taxon>
        <taxon>Ktedonobacterales</taxon>
        <taxon>Ktedonobacteraceae</taxon>
        <taxon>Ktedonospora</taxon>
    </lineage>
</organism>
<dbReference type="Proteomes" id="UP000612362">
    <property type="component" value="Unassembled WGS sequence"/>
</dbReference>
<evidence type="ECO:0000256" key="1">
    <source>
        <dbReference type="SAM" id="Coils"/>
    </source>
</evidence>
<proteinExistence type="predicted"/>